<dbReference type="RefSeq" id="WP_264851193.1">
    <property type="nucleotide sequence ID" value="NZ_BRXR01000001.1"/>
</dbReference>
<feature type="transmembrane region" description="Helical" evidence="7">
    <location>
        <begin position="26"/>
        <end position="49"/>
    </location>
</feature>
<feature type="transmembrane region" description="Helical" evidence="7">
    <location>
        <begin position="123"/>
        <end position="144"/>
    </location>
</feature>
<evidence type="ECO:0000259" key="8">
    <source>
        <dbReference type="PROSITE" id="PS50928"/>
    </source>
</evidence>
<evidence type="ECO:0000256" key="2">
    <source>
        <dbReference type="ARBA" id="ARBA00022448"/>
    </source>
</evidence>
<feature type="transmembrane region" description="Helical" evidence="7">
    <location>
        <begin position="274"/>
        <end position="299"/>
    </location>
</feature>
<feature type="transmembrane region" description="Helical" evidence="7">
    <location>
        <begin position="89"/>
        <end position="111"/>
    </location>
</feature>
<dbReference type="CDD" id="cd06261">
    <property type="entry name" value="TM_PBP2"/>
    <property type="match status" value="1"/>
</dbReference>
<dbReference type="PANTHER" id="PTHR30193:SF37">
    <property type="entry name" value="INNER MEMBRANE ABC TRANSPORTER PERMEASE PROTEIN YCJO"/>
    <property type="match status" value="1"/>
</dbReference>
<keyword evidence="5 7" id="KW-1133">Transmembrane helix</keyword>
<dbReference type="Pfam" id="PF00528">
    <property type="entry name" value="BPD_transp_1"/>
    <property type="match status" value="1"/>
</dbReference>
<evidence type="ECO:0000256" key="4">
    <source>
        <dbReference type="ARBA" id="ARBA00022692"/>
    </source>
</evidence>
<dbReference type="EMBL" id="BRXR01000001">
    <property type="protein sequence ID" value="GLC31871.1"/>
    <property type="molecule type" value="Genomic_DNA"/>
</dbReference>
<keyword evidence="6 7" id="KW-0472">Membrane</keyword>
<sequence length="308" mass="34510">MQKIQKASADEIVIKKKISKSNVKEWISAYLFLAPMLVLFVTFVIYPMIKGIYISFFDYSLRNFKFIGLTNYKNIFHDQIFIKSLVNTLIIVLANVPIVILLSLGVSLIIYKKPSGARSFFRGVFYLPTVASVVSITVVWGWILHPNFGILNYLTGLFGMQPLGWLGDPRTALKCIIAILVTLSVGQPIILYVAALGNVDPTYLEAAEIDGATPWQVFKNVTWPLLMPTTLYIVIITTINSFQCFSIIQLLTSGGPAFSTETIMYLVYERAFTLNQYGVASSMGCVLAIIIMIISIIQFKFFGTEVEY</sequence>
<dbReference type="Proteomes" id="UP001208567">
    <property type="component" value="Unassembled WGS sequence"/>
</dbReference>
<comment type="subcellular location">
    <subcellularLocation>
        <location evidence="1 7">Cell membrane</location>
        <topology evidence="1 7">Multi-pass membrane protein</topology>
    </subcellularLocation>
</comment>
<feature type="domain" description="ABC transmembrane type-1" evidence="8">
    <location>
        <begin position="85"/>
        <end position="298"/>
    </location>
</feature>
<dbReference type="SUPFAM" id="SSF161098">
    <property type="entry name" value="MetI-like"/>
    <property type="match status" value="1"/>
</dbReference>
<comment type="caution">
    <text evidence="9">The sequence shown here is derived from an EMBL/GenBank/DDBJ whole genome shotgun (WGS) entry which is preliminary data.</text>
</comment>
<keyword evidence="9" id="KW-0762">Sugar transport</keyword>
<proteinExistence type="inferred from homology"/>
<evidence type="ECO:0000256" key="3">
    <source>
        <dbReference type="ARBA" id="ARBA00022475"/>
    </source>
</evidence>
<accession>A0ABQ5N9I6</accession>
<organism evidence="9 10">
    <name type="scientific">Clostridium omnivorum</name>
    <dbReference type="NCBI Taxonomy" id="1604902"/>
    <lineage>
        <taxon>Bacteria</taxon>
        <taxon>Bacillati</taxon>
        <taxon>Bacillota</taxon>
        <taxon>Clostridia</taxon>
        <taxon>Eubacteriales</taxon>
        <taxon>Clostridiaceae</taxon>
        <taxon>Clostridium</taxon>
    </lineage>
</organism>
<dbReference type="PROSITE" id="PS50928">
    <property type="entry name" value="ABC_TM1"/>
    <property type="match status" value="1"/>
</dbReference>
<dbReference type="InterPro" id="IPR051393">
    <property type="entry name" value="ABC_transporter_permease"/>
</dbReference>
<keyword evidence="10" id="KW-1185">Reference proteome</keyword>
<keyword evidence="4 7" id="KW-0812">Transmembrane</keyword>
<keyword evidence="2 7" id="KW-0813">Transport</keyword>
<feature type="transmembrane region" description="Helical" evidence="7">
    <location>
        <begin position="231"/>
        <end position="253"/>
    </location>
</feature>
<dbReference type="PANTHER" id="PTHR30193">
    <property type="entry name" value="ABC TRANSPORTER PERMEASE PROTEIN"/>
    <property type="match status" value="1"/>
</dbReference>
<evidence type="ECO:0000313" key="10">
    <source>
        <dbReference type="Proteomes" id="UP001208567"/>
    </source>
</evidence>
<gene>
    <name evidence="9" type="ORF">bsdE14_32810</name>
</gene>
<evidence type="ECO:0000313" key="9">
    <source>
        <dbReference type="EMBL" id="GLC31871.1"/>
    </source>
</evidence>
<evidence type="ECO:0000256" key="1">
    <source>
        <dbReference type="ARBA" id="ARBA00004651"/>
    </source>
</evidence>
<protein>
    <submittedName>
        <fullName evidence="9">Sugar transport system permease</fullName>
    </submittedName>
</protein>
<feature type="transmembrane region" description="Helical" evidence="7">
    <location>
        <begin position="175"/>
        <end position="195"/>
    </location>
</feature>
<evidence type="ECO:0000256" key="7">
    <source>
        <dbReference type="RuleBase" id="RU363032"/>
    </source>
</evidence>
<dbReference type="InterPro" id="IPR000515">
    <property type="entry name" value="MetI-like"/>
</dbReference>
<comment type="similarity">
    <text evidence="7">Belongs to the binding-protein-dependent transport system permease family.</text>
</comment>
<keyword evidence="3" id="KW-1003">Cell membrane</keyword>
<dbReference type="InterPro" id="IPR035906">
    <property type="entry name" value="MetI-like_sf"/>
</dbReference>
<evidence type="ECO:0000256" key="5">
    <source>
        <dbReference type="ARBA" id="ARBA00022989"/>
    </source>
</evidence>
<evidence type="ECO:0000256" key="6">
    <source>
        <dbReference type="ARBA" id="ARBA00023136"/>
    </source>
</evidence>
<dbReference type="Gene3D" id="1.10.3720.10">
    <property type="entry name" value="MetI-like"/>
    <property type="match status" value="1"/>
</dbReference>
<reference evidence="9 10" key="1">
    <citation type="journal article" date="2024" name="Int. J. Syst. Evol. Microbiol.">
        <title>Clostridium omnivorum sp. nov., isolated from anoxic soil under the treatment of reductive soil disinfestation.</title>
        <authorList>
            <person name="Ueki A."/>
            <person name="Tonouchi A."/>
            <person name="Kaku N."/>
            <person name="Honma S."/>
            <person name="Ueki K."/>
        </authorList>
    </citation>
    <scope>NUCLEOTIDE SEQUENCE [LARGE SCALE GENOMIC DNA]</scope>
    <source>
        <strain evidence="9 10">E14</strain>
    </source>
</reference>
<name>A0ABQ5N9I6_9CLOT</name>
<feature type="transmembrane region" description="Helical" evidence="7">
    <location>
        <begin position="150"/>
        <end position="168"/>
    </location>
</feature>